<name>A0A7W8L3P6_9BURK</name>
<feature type="repeat" description="NHL" evidence="2">
    <location>
        <begin position="229"/>
        <end position="266"/>
    </location>
</feature>
<evidence type="ECO:0000313" key="6">
    <source>
        <dbReference type="Proteomes" id="UP000592820"/>
    </source>
</evidence>
<evidence type="ECO:0000256" key="4">
    <source>
        <dbReference type="SAM" id="SignalP"/>
    </source>
</evidence>
<protein>
    <submittedName>
        <fullName evidence="5">Catechol 2,3-dioxygenase-like lactoylglutathione lyase family enzyme</fullName>
    </submittedName>
</protein>
<keyword evidence="5" id="KW-0456">Lyase</keyword>
<feature type="chain" id="PRO_5030819773" evidence="4">
    <location>
        <begin position="44"/>
        <end position="383"/>
    </location>
</feature>
<keyword evidence="5" id="KW-0223">Dioxygenase</keyword>
<dbReference type="PROSITE" id="PS51125">
    <property type="entry name" value="NHL"/>
    <property type="match status" value="1"/>
</dbReference>
<dbReference type="GO" id="GO:0051213">
    <property type="term" value="F:dioxygenase activity"/>
    <property type="evidence" value="ECO:0007669"/>
    <property type="project" value="UniProtKB-KW"/>
</dbReference>
<accession>A0A7W8L3P6</accession>
<dbReference type="InterPro" id="IPR001258">
    <property type="entry name" value="NHL_repeat"/>
</dbReference>
<evidence type="ECO:0000313" key="5">
    <source>
        <dbReference type="EMBL" id="MBB5398681.1"/>
    </source>
</evidence>
<dbReference type="CDD" id="cd14958">
    <property type="entry name" value="NHL_PAL_like"/>
    <property type="match status" value="1"/>
</dbReference>
<organism evidence="5 6">
    <name type="scientific">Paraburkholderia youngii</name>
    <dbReference type="NCBI Taxonomy" id="2782701"/>
    <lineage>
        <taxon>Bacteria</taxon>
        <taxon>Pseudomonadati</taxon>
        <taxon>Pseudomonadota</taxon>
        <taxon>Betaproteobacteria</taxon>
        <taxon>Burkholderiales</taxon>
        <taxon>Burkholderiaceae</taxon>
        <taxon>Paraburkholderia</taxon>
    </lineage>
</organism>
<dbReference type="RefSeq" id="WP_184225292.1">
    <property type="nucleotide sequence ID" value="NZ_JACHDE010000001.1"/>
</dbReference>
<dbReference type="Proteomes" id="UP000592820">
    <property type="component" value="Unassembled WGS sequence"/>
</dbReference>
<proteinExistence type="predicted"/>
<dbReference type="GO" id="GO:0008270">
    <property type="term" value="F:zinc ion binding"/>
    <property type="evidence" value="ECO:0007669"/>
    <property type="project" value="UniProtKB-KW"/>
</dbReference>
<dbReference type="GO" id="GO:0016829">
    <property type="term" value="F:lyase activity"/>
    <property type="evidence" value="ECO:0007669"/>
    <property type="project" value="UniProtKB-KW"/>
</dbReference>
<gene>
    <name evidence="5" type="ORF">HDG41_000717</name>
</gene>
<reference evidence="5 6" key="1">
    <citation type="submission" date="2020-08" db="EMBL/GenBank/DDBJ databases">
        <title>Genomic Encyclopedia of Type Strains, Phase IV (KMG-V): Genome sequencing to study the core and pangenomes of soil and plant-associated prokaryotes.</title>
        <authorList>
            <person name="Whitman W."/>
        </authorList>
    </citation>
    <scope>NUCLEOTIDE SEQUENCE [LARGE SCALE GENOMIC DNA]</scope>
    <source>
        <strain evidence="5 6">JPY162</strain>
    </source>
</reference>
<dbReference type="InterPro" id="IPR006311">
    <property type="entry name" value="TAT_signal"/>
</dbReference>
<dbReference type="PROSITE" id="PS51318">
    <property type="entry name" value="TAT"/>
    <property type="match status" value="1"/>
</dbReference>
<keyword evidence="1" id="KW-0677">Repeat</keyword>
<feature type="signal peptide" evidence="4">
    <location>
        <begin position="1"/>
        <end position="43"/>
    </location>
</feature>
<evidence type="ECO:0000256" key="3">
    <source>
        <dbReference type="SAM" id="MobiDB-lite"/>
    </source>
</evidence>
<evidence type="ECO:0000256" key="1">
    <source>
        <dbReference type="ARBA" id="ARBA00022737"/>
    </source>
</evidence>
<keyword evidence="5" id="KW-0560">Oxidoreductase</keyword>
<dbReference type="InterPro" id="IPR050952">
    <property type="entry name" value="TRIM-NHL_E3_ligases"/>
</dbReference>
<evidence type="ECO:0000256" key="2">
    <source>
        <dbReference type="PROSITE-ProRule" id="PRU00504"/>
    </source>
</evidence>
<sequence length="383" mass="41892">MSERYESFCACCGSPDHRAMSRRTFMSLLAGSAAGLAMPSAFAADAPDVRTIAYDSIANPVRMPNDTYFGECSGVALNSRGHIFVLSRGNTTGPAYGAAAAQLLEFAPDGRFVREIGHNLYAWSFAHTVKVDRHDNIWVTDKGSDMVIKFTPEGRVAMVFGRKQEASDEETAPLKHPNPPLPSEPGRFRQVTDVAWDKAGNTYISDGYINSRVAKVDRDGNWLKSWGDRGTGPGQFHTPHSIAVDAHDHVYVADRSNRRIQVFDTEGTFLRQFTIDVPVPPDARPAIGNMPSEAELAAGTFAPGSPWAICISPGPNQVLYSADAFPGRIYKMTLDGKVLGVLGKAGKQPKQFGWIHEMACPSENVLFVAELLNWRIQKLVLHA</sequence>
<dbReference type="Gene3D" id="2.120.10.30">
    <property type="entry name" value="TolB, C-terminal domain"/>
    <property type="match status" value="1"/>
</dbReference>
<keyword evidence="4" id="KW-0732">Signal</keyword>
<dbReference type="EMBL" id="JACHDE010000001">
    <property type="protein sequence ID" value="MBB5398681.1"/>
    <property type="molecule type" value="Genomic_DNA"/>
</dbReference>
<comment type="caution">
    <text evidence="5">The sequence shown here is derived from an EMBL/GenBank/DDBJ whole genome shotgun (WGS) entry which is preliminary data.</text>
</comment>
<feature type="region of interest" description="Disordered" evidence="3">
    <location>
        <begin position="164"/>
        <end position="187"/>
    </location>
</feature>
<dbReference type="AlphaFoldDB" id="A0A7W8L3P6"/>
<dbReference type="PANTHER" id="PTHR24104:SF31">
    <property type="entry name" value="NHL REPEAT-CONTAINING PROTEIN 3"/>
    <property type="match status" value="1"/>
</dbReference>
<dbReference type="SUPFAM" id="SSF101898">
    <property type="entry name" value="NHL repeat"/>
    <property type="match status" value="1"/>
</dbReference>
<dbReference type="InterPro" id="IPR011042">
    <property type="entry name" value="6-blade_b-propeller_TolB-like"/>
</dbReference>
<dbReference type="PANTHER" id="PTHR24104">
    <property type="entry name" value="E3 UBIQUITIN-PROTEIN LIGASE NHLRC1-RELATED"/>
    <property type="match status" value="1"/>
</dbReference>
<dbReference type="Pfam" id="PF01436">
    <property type="entry name" value="NHL"/>
    <property type="match status" value="1"/>
</dbReference>